<protein>
    <submittedName>
        <fullName evidence="2">Uncharacterized protein</fullName>
    </submittedName>
</protein>
<dbReference type="Proteomes" id="UP000076532">
    <property type="component" value="Unassembled WGS sequence"/>
</dbReference>
<name>A0A166M0L2_9AGAM</name>
<evidence type="ECO:0000313" key="2">
    <source>
        <dbReference type="EMBL" id="KZP23514.1"/>
    </source>
</evidence>
<organism evidence="2 3">
    <name type="scientific">Athelia psychrophila</name>
    <dbReference type="NCBI Taxonomy" id="1759441"/>
    <lineage>
        <taxon>Eukaryota</taxon>
        <taxon>Fungi</taxon>
        <taxon>Dikarya</taxon>
        <taxon>Basidiomycota</taxon>
        <taxon>Agaricomycotina</taxon>
        <taxon>Agaricomycetes</taxon>
        <taxon>Agaricomycetidae</taxon>
        <taxon>Atheliales</taxon>
        <taxon>Atheliaceae</taxon>
        <taxon>Athelia</taxon>
    </lineage>
</organism>
<evidence type="ECO:0000313" key="3">
    <source>
        <dbReference type="Proteomes" id="UP000076532"/>
    </source>
</evidence>
<keyword evidence="3" id="KW-1185">Reference proteome</keyword>
<gene>
    <name evidence="2" type="ORF">FIBSPDRAFT_889615</name>
</gene>
<feature type="compositionally biased region" description="Gly residues" evidence="1">
    <location>
        <begin position="1"/>
        <end position="15"/>
    </location>
</feature>
<proteinExistence type="predicted"/>
<reference evidence="2 3" key="1">
    <citation type="journal article" date="2016" name="Mol. Biol. Evol.">
        <title>Comparative Genomics of Early-Diverging Mushroom-Forming Fungi Provides Insights into the Origins of Lignocellulose Decay Capabilities.</title>
        <authorList>
            <person name="Nagy L.G."/>
            <person name="Riley R."/>
            <person name="Tritt A."/>
            <person name="Adam C."/>
            <person name="Daum C."/>
            <person name="Floudas D."/>
            <person name="Sun H."/>
            <person name="Yadav J.S."/>
            <person name="Pangilinan J."/>
            <person name="Larsson K.H."/>
            <person name="Matsuura K."/>
            <person name="Barry K."/>
            <person name="Labutti K."/>
            <person name="Kuo R."/>
            <person name="Ohm R.A."/>
            <person name="Bhattacharya S.S."/>
            <person name="Shirouzu T."/>
            <person name="Yoshinaga Y."/>
            <person name="Martin F.M."/>
            <person name="Grigoriev I.V."/>
            <person name="Hibbett D.S."/>
        </authorList>
    </citation>
    <scope>NUCLEOTIDE SEQUENCE [LARGE SCALE GENOMIC DNA]</scope>
    <source>
        <strain evidence="2 3">CBS 109695</strain>
    </source>
</reference>
<dbReference type="AlphaFoldDB" id="A0A166M0L2"/>
<sequence>MSKGGTGSGASGGSSVGLRGFGEESGCTKERSAANRRVPVGYRDDTIDPEVLGKRRKQVRYDSGCRGVSEGGGKVFVLGVRVRDAEGGSKCGGCGCETWFEVRQMWMRRGTRNAAGADAERASKCGGRGYGKGLEMRRMQKGKELEMRRMRKGKELEMRRMGCGKGLEVRQMQMWKGNFEMRRIQMWKGTRNAVDAERERELGMRSMRKQKVLRMRKILRESAGAGDDVVRRLTSGLKGQGTSGTK</sequence>
<dbReference type="EMBL" id="KV417532">
    <property type="protein sequence ID" value="KZP23514.1"/>
    <property type="molecule type" value="Genomic_DNA"/>
</dbReference>
<accession>A0A166M0L2</accession>
<evidence type="ECO:0000256" key="1">
    <source>
        <dbReference type="SAM" id="MobiDB-lite"/>
    </source>
</evidence>
<feature type="region of interest" description="Disordered" evidence="1">
    <location>
        <begin position="1"/>
        <end position="41"/>
    </location>
</feature>